<keyword evidence="1" id="KW-0378">Hydrolase</keyword>
<dbReference type="RefSeq" id="WP_090225845.1">
    <property type="nucleotide sequence ID" value="NZ_DALYZG010000018.1"/>
</dbReference>
<dbReference type="PROSITE" id="PS00141">
    <property type="entry name" value="ASP_PROTEASE"/>
    <property type="match status" value="1"/>
</dbReference>
<dbReference type="AlphaFoldDB" id="A0A1H2W2I3"/>
<dbReference type="CDD" id="cd05483">
    <property type="entry name" value="retropepsin_like_bacteria"/>
    <property type="match status" value="1"/>
</dbReference>
<dbReference type="InterPro" id="IPR021109">
    <property type="entry name" value="Peptidase_aspartic_dom_sf"/>
</dbReference>
<protein>
    <submittedName>
        <fullName evidence="1">Aspartyl protease family protein</fullName>
    </submittedName>
</protein>
<sequence length="178" mass="19644">MSTQRPGQRIGRVMLVLAWGAGLLLATRFFGEWQASRENPNQAPQSRHAENYVEVQLAGDGRGHFIASGQINEQPVSFLLDTGATDVAIPQSVAERLGLERGEAVGLMTANGRSEGYRTRLRSLRIGDIVLQDVRALVAPGFDGERVLLGMSALRQLEFTQRDGTLVLRRYTPNRTQE</sequence>
<dbReference type="InterPro" id="IPR011969">
    <property type="entry name" value="Clan_AA_Asp_peptidase_C"/>
</dbReference>
<evidence type="ECO:0000313" key="1">
    <source>
        <dbReference type="EMBL" id="SDW74299.1"/>
    </source>
</evidence>
<dbReference type="SUPFAM" id="SSF50630">
    <property type="entry name" value="Acid proteases"/>
    <property type="match status" value="1"/>
</dbReference>
<dbReference type="Gene3D" id="2.40.70.10">
    <property type="entry name" value="Acid Proteases"/>
    <property type="match status" value="1"/>
</dbReference>
<dbReference type="GO" id="GO:0006508">
    <property type="term" value="P:proteolysis"/>
    <property type="evidence" value="ECO:0007669"/>
    <property type="project" value="UniProtKB-KW"/>
</dbReference>
<proteinExistence type="predicted"/>
<name>A0A1H2W2I3_9PSED</name>
<keyword evidence="2" id="KW-1185">Reference proteome</keyword>
<dbReference type="NCBIfam" id="TIGR02281">
    <property type="entry name" value="clan_AA_DTGA"/>
    <property type="match status" value="1"/>
</dbReference>
<evidence type="ECO:0000313" key="2">
    <source>
        <dbReference type="Proteomes" id="UP000243778"/>
    </source>
</evidence>
<dbReference type="GO" id="GO:0004190">
    <property type="term" value="F:aspartic-type endopeptidase activity"/>
    <property type="evidence" value="ECO:0007669"/>
    <property type="project" value="InterPro"/>
</dbReference>
<dbReference type="STRING" id="1007099.SAMN05216287_1405"/>
<dbReference type="InterPro" id="IPR034122">
    <property type="entry name" value="Retropepsin-like_bacterial"/>
</dbReference>
<accession>A0A1H2W2I3</accession>
<dbReference type="EMBL" id="FNNU01000002">
    <property type="protein sequence ID" value="SDW74299.1"/>
    <property type="molecule type" value="Genomic_DNA"/>
</dbReference>
<gene>
    <name evidence="1" type="ORF">SAMN05216287_1405</name>
</gene>
<dbReference type="Pfam" id="PF13975">
    <property type="entry name" value="gag-asp_proteas"/>
    <property type="match status" value="1"/>
</dbReference>
<dbReference type="Proteomes" id="UP000243778">
    <property type="component" value="Unassembled WGS sequence"/>
</dbReference>
<organism evidence="1 2">
    <name type="scientific">Pseudomonas kuykendallii</name>
    <dbReference type="NCBI Taxonomy" id="1007099"/>
    <lineage>
        <taxon>Bacteria</taxon>
        <taxon>Pseudomonadati</taxon>
        <taxon>Pseudomonadota</taxon>
        <taxon>Gammaproteobacteria</taxon>
        <taxon>Pseudomonadales</taxon>
        <taxon>Pseudomonadaceae</taxon>
        <taxon>Pseudomonas</taxon>
    </lineage>
</organism>
<dbReference type="InterPro" id="IPR001969">
    <property type="entry name" value="Aspartic_peptidase_AS"/>
</dbReference>
<keyword evidence="1" id="KW-0645">Protease</keyword>
<reference evidence="2" key="1">
    <citation type="submission" date="2016-10" db="EMBL/GenBank/DDBJ databases">
        <authorList>
            <person name="Varghese N."/>
            <person name="Submissions S."/>
        </authorList>
    </citation>
    <scope>NUCLEOTIDE SEQUENCE [LARGE SCALE GENOMIC DNA]</scope>
    <source>
        <strain evidence="2">NRRL B-59562</strain>
    </source>
</reference>
<dbReference type="OrthoDB" id="185963at2"/>